<evidence type="ECO:0000256" key="1">
    <source>
        <dbReference type="SAM" id="MobiDB-lite"/>
    </source>
</evidence>
<evidence type="ECO:0000313" key="2">
    <source>
        <dbReference type="EMBL" id="RWR73377.1"/>
    </source>
</evidence>
<protein>
    <submittedName>
        <fullName evidence="2">Zinc finger protein</fullName>
    </submittedName>
</protein>
<sequence>MERLVLEGKKDRTKKRQLNEEIGNPYGTPRGDANEDDVEVEDVEIFTNPITPTTRSRKGKEKPGIKSALARKEQKDAADLAVGCFWFDANLPFNAARSKFCPPMADAIAAVGPSYKIPSDHDLRGKILGKIAMEVKDFMEHYKSCWDETGCSIMTDRKELRQMFTSTAWEQCNVSSTPVGMEITDIILNKTFLKNVEHILKVSDALVVVLRLEDSEDKPAMGYVYEAMDRAKEVNQKRLKNKDYMPYWKIIDRKWDNQLHIALHAAAYYLNPTFFFSRTFSKHSEVIKGLNNVIEKLIPHFDTQDTIFGQCDDHKDSHFDFGSATSIRNQDKMSPRK</sequence>
<organism evidence="2 3">
    <name type="scientific">Cinnamomum micranthum f. kanehirae</name>
    <dbReference type="NCBI Taxonomy" id="337451"/>
    <lineage>
        <taxon>Eukaryota</taxon>
        <taxon>Viridiplantae</taxon>
        <taxon>Streptophyta</taxon>
        <taxon>Embryophyta</taxon>
        <taxon>Tracheophyta</taxon>
        <taxon>Spermatophyta</taxon>
        <taxon>Magnoliopsida</taxon>
        <taxon>Magnoliidae</taxon>
        <taxon>Laurales</taxon>
        <taxon>Lauraceae</taxon>
        <taxon>Cinnamomum</taxon>
    </lineage>
</organism>
<dbReference type="Proteomes" id="UP000283530">
    <property type="component" value="Unassembled WGS sequence"/>
</dbReference>
<dbReference type="SUPFAM" id="SSF53098">
    <property type="entry name" value="Ribonuclease H-like"/>
    <property type="match status" value="1"/>
</dbReference>
<dbReference type="AlphaFoldDB" id="A0A443N4D0"/>
<gene>
    <name evidence="2" type="ORF">CKAN_00165100</name>
</gene>
<dbReference type="EMBL" id="QPKB01000001">
    <property type="protein sequence ID" value="RWR73377.1"/>
    <property type="molecule type" value="Genomic_DNA"/>
</dbReference>
<dbReference type="InterPro" id="IPR012337">
    <property type="entry name" value="RNaseH-like_sf"/>
</dbReference>
<keyword evidence="3" id="KW-1185">Reference proteome</keyword>
<dbReference type="OrthoDB" id="2013475at2759"/>
<comment type="caution">
    <text evidence="2">The sequence shown here is derived from an EMBL/GenBank/DDBJ whole genome shotgun (WGS) entry which is preliminary data.</text>
</comment>
<dbReference type="PANTHER" id="PTHR32166:SF123">
    <property type="entry name" value="BED-TYPE DOMAIN-CONTAINING PROTEIN"/>
    <property type="match status" value="1"/>
</dbReference>
<accession>A0A443N4D0</accession>
<dbReference type="PANTHER" id="PTHR32166">
    <property type="entry name" value="OSJNBA0013A04.12 PROTEIN"/>
    <property type="match status" value="1"/>
</dbReference>
<feature type="region of interest" description="Disordered" evidence="1">
    <location>
        <begin position="1"/>
        <end position="36"/>
    </location>
</feature>
<proteinExistence type="predicted"/>
<name>A0A443N4D0_9MAGN</name>
<feature type="compositionally biased region" description="Basic and acidic residues" evidence="1">
    <location>
        <begin position="1"/>
        <end position="10"/>
    </location>
</feature>
<evidence type="ECO:0000313" key="3">
    <source>
        <dbReference type="Proteomes" id="UP000283530"/>
    </source>
</evidence>
<reference evidence="2 3" key="1">
    <citation type="journal article" date="2019" name="Nat. Plants">
        <title>Stout camphor tree genome fills gaps in understanding of flowering plant genome evolution.</title>
        <authorList>
            <person name="Chaw S.M."/>
            <person name="Liu Y.C."/>
            <person name="Wu Y.W."/>
            <person name="Wang H.Y."/>
            <person name="Lin C.I."/>
            <person name="Wu C.S."/>
            <person name="Ke H.M."/>
            <person name="Chang L.Y."/>
            <person name="Hsu C.Y."/>
            <person name="Yang H.T."/>
            <person name="Sudianto E."/>
            <person name="Hsu M.H."/>
            <person name="Wu K.P."/>
            <person name="Wang L.N."/>
            <person name="Leebens-Mack J.H."/>
            <person name="Tsai I.J."/>
        </authorList>
    </citation>
    <scope>NUCLEOTIDE SEQUENCE [LARGE SCALE GENOMIC DNA]</scope>
    <source>
        <strain evidence="3">cv. Chaw 1501</strain>
        <tissue evidence="2">Young leaves</tissue>
    </source>
</reference>